<dbReference type="RefSeq" id="WP_091533337.1">
    <property type="nucleotide sequence ID" value="NZ_FOOC01000005.1"/>
</dbReference>
<gene>
    <name evidence="7" type="ORF">SAMN04488120_105184</name>
</gene>
<feature type="transmembrane region" description="Helical" evidence="6">
    <location>
        <begin position="152"/>
        <end position="171"/>
    </location>
</feature>
<proteinExistence type="predicted"/>
<sequence>MNPFLHRLRARLWDLETAARHPRPLIVAGRYVFVLVRDLMEGQLSLRAMSLVYTTLLSIVPLLALAFSVLKALGAHNALEPVLLEFLRPLGEQAATLTQNIIGFVENIRVGVLGSLGVALLFYAALSLIQKVEAAFNYIWRIERPRPLSQRLGEYFAVLTVGPVAVFAALGATATLLNSQALAWIASTEPFGLLLFIVTRLLPYALIVGVFTFVYSFIPNTRVHLRAAAWGGLLAGVLWQSGSALFASFVASATNYNAIYSSFAILIFLLIWLHLGWLILLLGCQLAFYIQHPEHLKPRRTPASLSGRETEYLALAIMGLVGRRFIAGEAGYTQEELARALNAEPEHVARVVEILLFHGLLIEAGSDRTQLIPGIDLDSIELSRLWRLARAGAAALPSPRPASLGADIIALIDTAEQAFAQQTAHLTVRQWLARSSSPPATTAEQRT</sequence>
<evidence type="ECO:0000256" key="2">
    <source>
        <dbReference type="ARBA" id="ARBA00022475"/>
    </source>
</evidence>
<evidence type="ECO:0000256" key="1">
    <source>
        <dbReference type="ARBA" id="ARBA00004651"/>
    </source>
</evidence>
<dbReference type="PANTHER" id="PTHR30213">
    <property type="entry name" value="INNER MEMBRANE PROTEIN YHJD"/>
    <property type="match status" value="1"/>
</dbReference>
<dbReference type="NCBIfam" id="TIGR00765">
    <property type="entry name" value="yihY_not_rbn"/>
    <property type="match status" value="1"/>
</dbReference>
<keyword evidence="3 6" id="KW-0812">Transmembrane</keyword>
<evidence type="ECO:0000256" key="4">
    <source>
        <dbReference type="ARBA" id="ARBA00022989"/>
    </source>
</evidence>
<evidence type="ECO:0000256" key="3">
    <source>
        <dbReference type="ARBA" id="ARBA00022692"/>
    </source>
</evidence>
<dbReference type="Pfam" id="PF03631">
    <property type="entry name" value="Virul_fac_BrkB"/>
    <property type="match status" value="1"/>
</dbReference>
<dbReference type="STRING" id="1076937.SAMN04488120_105184"/>
<dbReference type="OrthoDB" id="9808671at2"/>
<evidence type="ECO:0000313" key="8">
    <source>
        <dbReference type="Proteomes" id="UP000199771"/>
    </source>
</evidence>
<accession>A0A1I2J2X7</accession>
<organism evidence="7 8">
    <name type="scientific">Fontimonas thermophila</name>
    <dbReference type="NCBI Taxonomy" id="1076937"/>
    <lineage>
        <taxon>Bacteria</taxon>
        <taxon>Pseudomonadati</taxon>
        <taxon>Pseudomonadota</taxon>
        <taxon>Gammaproteobacteria</taxon>
        <taxon>Nevskiales</taxon>
        <taxon>Nevskiaceae</taxon>
        <taxon>Fontimonas</taxon>
    </lineage>
</organism>
<dbReference type="GO" id="GO:0005886">
    <property type="term" value="C:plasma membrane"/>
    <property type="evidence" value="ECO:0007669"/>
    <property type="project" value="UniProtKB-SubCell"/>
</dbReference>
<feature type="transmembrane region" description="Helical" evidence="6">
    <location>
        <begin position="227"/>
        <end position="251"/>
    </location>
</feature>
<dbReference type="EMBL" id="FOOC01000005">
    <property type="protein sequence ID" value="SFF49025.1"/>
    <property type="molecule type" value="Genomic_DNA"/>
</dbReference>
<keyword evidence="8" id="KW-1185">Reference proteome</keyword>
<comment type="subcellular location">
    <subcellularLocation>
        <location evidence="1">Cell membrane</location>
        <topology evidence="1">Multi-pass membrane protein</topology>
    </subcellularLocation>
</comment>
<evidence type="ECO:0000256" key="6">
    <source>
        <dbReference type="SAM" id="Phobius"/>
    </source>
</evidence>
<keyword evidence="2" id="KW-1003">Cell membrane</keyword>
<evidence type="ECO:0000256" key="5">
    <source>
        <dbReference type="ARBA" id="ARBA00023136"/>
    </source>
</evidence>
<evidence type="ECO:0000313" key="7">
    <source>
        <dbReference type="EMBL" id="SFF49025.1"/>
    </source>
</evidence>
<keyword evidence="4 6" id="KW-1133">Transmembrane helix</keyword>
<name>A0A1I2J2X7_9GAMM</name>
<feature type="transmembrane region" description="Helical" evidence="6">
    <location>
        <begin position="191"/>
        <end position="215"/>
    </location>
</feature>
<protein>
    <submittedName>
        <fullName evidence="7">tRNA-processing RNAse BN</fullName>
    </submittedName>
</protein>
<dbReference type="PANTHER" id="PTHR30213:SF0">
    <property type="entry name" value="UPF0761 MEMBRANE PROTEIN YIHY"/>
    <property type="match status" value="1"/>
</dbReference>
<feature type="transmembrane region" description="Helical" evidence="6">
    <location>
        <begin position="263"/>
        <end position="290"/>
    </location>
</feature>
<keyword evidence="5 6" id="KW-0472">Membrane</keyword>
<dbReference type="Proteomes" id="UP000199771">
    <property type="component" value="Unassembled WGS sequence"/>
</dbReference>
<dbReference type="InterPro" id="IPR017039">
    <property type="entry name" value="Virul_fac_BrkB"/>
</dbReference>
<feature type="transmembrane region" description="Helical" evidence="6">
    <location>
        <begin position="50"/>
        <end position="70"/>
    </location>
</feature>
<reference evidence="7 8" key="1">
    <citation type="submission" date="2016-10" db="EMBL/GenBank/DDBJ databases">
        <authorList>
            <person name="de Groot N.N."/>
        </authorList>
    </citation>
    <scope>NUCLEOTIDE SEQUENCE [LARGE SCALE GENOMIC DNA]</scope>
    <source>
        <strain evidence="7 8">DSM 23609</strain>
    </source>
</reference>
<dbReference type="AlphaFoldDB" id="A0A1I2J2X7"/>